<feature type="compositionally biased region" description="Polar residues" evidence="1">
    <location>
        <begin position="116"/>
        <end position="136"/>
    </location>
</feature>
<evidence type="ECO:0000313" key="3">
    <source>
        <dbReference type="Proteomes" id="UP000002630"/>
    </source>
</evidence>
<evidence type="ECO:0000256" key="1">
    <source>
        <dbReference type="SAM" id="MobiDB-lite"/>
    </source>
</evidence>
<dbReference type="EMBL" id="FN647683">
    <property type="protein sequence ID" value="CBN79219.1"/>
    <property type="molecule type" value="Genomic_DNA"/>
</dbReference>
<reference evidence="2 3" key="1">
    <citation type="journal article" date="2010" name="Nature">
        <title>The Ectocarpus genome and the independent evolution of multicellularity in brown algae.</title>
        <authorList>
            <person name="Cock J.M."/>
            <person name="Sterck L."/>
            <person name="Rouze P."/>
            <person name="Scornet D."/>
            <person name="Allen A.E."/>
            <person name="Amoutzias G."/>
            <person name="Anthouard V."/>
            <person name="Artiguenave F."/>
            <person name="Aury J.M."/>
            <person name="Badger J.H."/>
            <person name="Beszteri B."/>
            <person name="Billiau K."/>
            <person name="Bonnet E."/>
            <person name="Bothwell J.H."/>
            <person name="Bowler C."/>
            <person name="Boyen C."/>
            <person name="Brownlee C."/>
            <person name="Carrano C.J."/>
            <person name="Charrier B."/>
            <person name="Cho G.Y."/>
            <person name="Coelho S.M."/>
            <person name="Collen J."/>
            <person name="Corre E."/>
            <person name="Da Silva C."/>
            <person name="Delage L."/>
            <person name="Delaroque N."/>
            <person name="Dittami S.M."/>
            <person name="Doulbeau S."/>
            <person name="Elias M."/>
            <person name="Farnham G."/>
            <person name="Gachon C.M."/>
            <person name="Gschloessl B."/>
            <person name="Heesch S."/>
            <person name="Jabbari K."/>
            <person name="Jubin C."/>
            <person name="Kawai H."/>
            <person name="Kimura K."/>
            <person name="Kloareg B."/>
            <person name="Kupper F.C."/>
            <person name="Lang D."/>
            <person name="Le Bail A."/>
            <person name="Leblanc C."/>
            <person name="Lerouge P."/>
            <person name="Lohr M."/>
            <person name="Lopez P.J."/>
            <person name="Martens C."/>
            <person name="Maumus F."/>
            <person name="Michel G."/>
            <person name="Miranda-Saavedra D."/>
            <person name="Morales J."/>
            <person name="Moreau H."/>
            <person name="Motomura T."/>
            <person name="Nagasato C."/>
            <person name="Napoli C.A."/>
            <person name="Nelson D.R."/>
            <person name="Nyvall-Collen P."/>
            <person name="Peters A.F."/>
            <person name="Pommier C."/>
            <person name="Potin P."/>
            <person name="Poulain J."/>
            <person name="Quesneville H."/>
            <person name="Read B."/>
            <person name="Rensing S.A."/>
            <person name="Ritter A."/>
            <person name="Rousvoal S."/>
            <person name="Samanta M."/>
            <person name="Samson G."/>
            <person name="Schroeder D.C."/>
            <person name="Segurens B."/>
            <person name="Strittmatter M."/>
            <person name="Tonon T."/>
            <person name="Tregear J.W."/>
            <person name="Valentin K."/>
            <person name="von Dassow P."/>
            <person name="Yamagishi T."/>
            <person name="Van de Peer Y."/>
            <person name="Wincker P."/>
        </authorList>
    </citation>
    <scope>NUCLEOTIDE SEQUENCE [LARGE SCALE GENOMIC DNA]</scope>
    <source>
        <strain evidence="3">Ec32 / CCAP1310/4</strain>
    </source>
</reference>
<dbReference type="EMBL" id="FN649733">
    <property type="protein sequence ID" value="CBN79219.1"/>
    <property type="molecule type" value="Genomic_DNA"/>
</dbReference>
<organism evidence="2 3">
    <name type="scientific">Ectocarpus siliculosus</name>
    <name type="common">Brown alga</name>
    <name type="synonym">Conferva siliculosa</name>
    <dbReference type="NCBI Taxonomy" id="2880"/>
    <lineage>
        <taxon>Eukaryota</taxon>
        <taxon>Sar</taxon>
        <taxon>Stramenopiles</taxon>
        <taxon>Ochrophyta</taxon>
        <taxon>PX clade</taxon>
        <taxon>Phaeophyceae</taxon>
        <taxon>Ectocarpales</taxon>
        <taxon>Ectocarpaceae</taxon>
        <taxon>Ectocarpus</taxon>
    </lineage>
</organism>
<feature type="region of interest" description="Disordered" evidence="1">
    <location>
        <begin position="93"/>
        <end position="139"/>
    </location>
</feature>
<dbReference type="InParanoid" id="D8LC36"/>
<sequence length="173" mass="18382">MDSIKNTSNFNTMNNNTKDNNDDFISMAAHVTDESICKGAGELNLVYQAAARNLREFRRVPSLTAGGLEKTMALLQLRPARLVAQGLAPRDLLKGHSVPDADADSSSGSEVEPEQADSQIFDDSNSSDTENVNIATQDGIEAGASKHPIHAVFVAAASISGPVKPGRYSVRLG</sequence>
<keyword evidence="3" id="KW-1185">Reference proteome</keyword>
<gene>
    <name evidence="2" type="ORF">Esi_0010_0150</name>
</gene>
<name>D8LC36_ECTSI</name>
<protein>
    <submittedName>
        <fullName evidence="2">Uncharacterized protein</fullName>
    </submittedName>
</protein>
<dbReference type="AlphaFoldDB" id="D8LC36"/>
<dbReference type="Proteomes" id="UP000002630">
    <property type="component" value="Linkage Group LG08"/>
</dbReference>
<dbReference type="OrthoDB" id="10517031at2759"/>
<evidence type="ECO:0000313" key="2">
    <source>
        <dbReference type="EMBL" id="CBN79219.1"/>
    </source>
</evidence>
<proteinExistence type="predicted"/>
<accession>D8LC36</accession>